<feature type="domain" description="FAD/NAD(P)-binding" evidence="9">
    <location>
        <begin position="7"/>
        <end position="331"/>
    </location>
</feature>
<gene>
    <name evidence="11" type="ORF">COMA1_20086</name>
</gene>
<dbReference type="Gene3D" id="3.50.50.100">
    <property type="match status" value="1"/>
</dbReference>
<dbReference type="Pfam" id="PF22366">
    <property type="entry name" value="NDH2_C"/>
    <property type="match status" value="1"/>
</dbReference>
<feature type="domain" description="External alternative NADH-ubiquinone oxidoreductase-like C-terminal" evidence="10">
    <location>
        <begin position="356"/>
        <end position="414"/>
    </location>
</feature>
<dbReference type="Proteomes" id="UP000199032">
    <property type="component" value="Unassembled WGS sequence"/>
</dbReference>
<keyword evidence="6" id="KW-0560">Oxidoreductase</keyword>
<evidence type="ECO:0000256" key="8">
    <source>
        <dbReference type="ARBA" id="ARBA00047599"/>
    </source>
</evidence>
<reference evidence="11 12" key="1">
    <citation type="submission" date="2015-10" db="EMBL/GenBank/DDBJ databases">
        <authorList>
            <person name="Gilbert D.G."/>
        </authorList>
    </citation>
    <scope>NUCLEOTIDE SEQUENCE [LARGE SCALE GENOMIC DNA]</scope>
    <source>
        <strain evidence="11">COMA1</strain>
    </source>
</reference>
<evidence type="ECO:0000256" key="1">
    <source>
        <dbReference type="ARBA" id="ARBA00005272"/>
    </source>
</evidence>
<dbReference type="Pfam" id="PF07992">
    <property type="entry name" value="Pyr_redox_2"/>
    <property type="match status" value="1"/>
</dbReference>
<comment type="catalytic activity">
    <reaction evidence="8">
        <text>a quinone + NADH + H(+) = a quinol + NAD(+)</text>
        <dbReference type="Rhea" id="RHEA:46160"/>
        <dbReference type="ChEBI" id="CHEBI:15378"/>
        <dbReference type="ChEBI" id="CHEBI:24646"/>
        <dbReference type="ChEBI" id="CHEBI:57540"/>
        <dbReference type="ChEBI" id="CHEBI:57945"/>
        <dbReference type="ChEBI" id="CHEBI:132124"/>
        <dbReference type="EC" id="1.6.5.9"/>
    </reaction>
</comment>
<dbReference type="InterPro" id="IPR036188">
    <property type="entry name" value="FAD/NAD-bd_sf"/>
</dbReference>
<dbReference type="InterPro" id="IPR023753">
    <property type="entry name" value="FAD/NAD-binding_dom"/>
</dbReference>
<evidence type="ECO:0000259" key="9">
    <source>
        <dbReference type="Pfam" id="PF07992"/>
    </source>
</evidence>
<dbReference type="EC" id="1.6.5.9" evidence="2"/>
<evidence type="ECO:0000256" key="6">
    <source>
        <dbReference type="ARBA" id="ARBA00023002"/>
    </source>
</evidence>
<evidence type="ECO:0000256" key="3">
    <source>
        <dbReference type="ARBA" id="ARBA00022630"/>
    </source>
</evidence>
<evidence type="ECO:0000256" key="7">
    <source>
        <dbReference type="ARBA" id="ARBA00023027"/>
    </source>
</evidence>
<evidence type="ECO:0000259" key="10">
    <source>
        <dbReference type="Pfam" id="PF22366"/>
    </source>
</evidence>
<dbReference type="PANTHER" id="PTHR43706">
    <property type="entry name" value="NADH DEHYDROGENASE"/>
    <property type="match status" value="1"/>
</dbReference>
<evidence type="ECO:0000256" key="5">
    <source>
        <dbReference type="ARBA" id="ARBA00022946"/>
    </source>
</evidence>
<keyword evidence="4" id="KW-0274">FAD</keyword>
<proteinExistence type="inferred from homology"/>
<keyword evidence="3" id="KW-0285">Flavoprotein</keyword>
<comment type="similarity">
    <text evidence="1">Belongs to the NADH dehydrogenase family.</text>
</comment>
<evidence type="ECO:0000256" key="2">
    <source>
        <dbReference type="ARBA" id="ARBA00012637"/>
    </source>
</evidence>
<protein>
    <recommendedName>
        <fullName evidence="2">NADH:ubiquinone reductase (non-electrogenic)</fullName>
        <ecNumber evidence="2">1.6.5.9</ecNumber>
    </recommendedName>
</protein>
<keyword evidence="5" id="KW-0809">Transit peptide</keyword>
<dbReference type="GO" id="GO:0050136">
    <property type="term" value="F:NADH dehydrogenase (quinone) (non-electrogenic) activity"/>
    <property type="evidence" value="ECO:0007669"/>
    <property type="project" value="UniProtKB-EC"/>
</dbReference>
<dbReference type="InterPro" id="IPR054585">
    <property type="entry name" value="NDH2-like_C"/>
</dbReference>
<evidence type="ECO:0000256" key="4">
    <source>
        <dbReference type="ARBA" id="ARBA00022827"/>
    </source>
</evidence>
<keyword evidence="12" id="KW-1185">Reference proteome</keyword>
<dbReference type="EMBL" id="CZQA01000008">
    <property type="protein sequence ID" value="CUS35022.1"/>
    <property type="molecule type" value="Genomic_DNA"/>
</dbReference>
<dbReference type="STRING" id="1742972.COMA1_20086"/>
<dbReference type="PRINTS" id="PR00411">
    <property type="entry name" value="PNDRDTASEI"/>
</dbReference>
<dbReference type="SUPFAM" id="SSF51905">
    <property type="entry name" value="FAD/NAD(P)-binding domain"/>
    <property type="match status" value="1"/>
</dbReference>
<sequence>MSTAKPRVLILGGGFGGMYAALEFERALERGANLDVTLVNHDNFFLFTPMLHEVAASDIDVTNIVSPIRKLLCKVTFFHGEVESIDLEQKRVGLSHGHDKHCHALPYDHLVLALGASTNFFDIPGLAPRAFTMKTLSDAIALRNHLIANLEEADFECGASLRTGLMNFVVAGGGFAGVETIAAMNDFLREAVRFFAHLREDMLRVILVSAGPVILPELGEKLGTYAQRKLTEQKVEIHANCKVTAVTDHDITLSDGTTVTTNTLVWTAGISPHALLGTLPCPKTKDRILVNEYLEVPGWSGVWALGDCAMVPDRKTGAFHPPTAQHALREGRVAAQNILATVQQGWKRPFVYSTIGLLAPIGKRTGVANILGINFSGFIAWWLWRTIYLLKLPRFEKKVLVALDWTLDVLFSKDLVHFRTTRSLSSPPSTKP</sequence>
<dbReference type="AlphaFoldDB" id="A0A0S4LDQ7"/>
<organism evidence="11 12">
    <name type="scientific">Candidatus Nitrospira nitrosa</name>
    <dbReference type="NCBI Taxonomy" id="1742972"/>
    <lineage>
        <taxon>Bacteria</taxon>
        <taxon>Pseudomonadati</taxon>
        <taxon>Nitrospirota</taxon>
        <taxon>Nitrospiria</taxon>
        <taxon>Nitrospirales</taxon>
        <taxon>Nitrospiraceae</taxon>
        <taxon>Nitrospira</taxon>
    </lineage>
</organism>
<evidence type="ECO:0000313" key="12">
    <source>
        <dbReference type="Proteomes" id="UP000199032"/>
    </source>
</evidence>
<dbReference type="PANTHER" id="PTHR43706:SF47">
    <property type="entry name" value="EXTERNAL NADH-UBIQUINONE OXIDOREDUCTASE 1, MITOCHONDRIAL-RELATED"/>
    <property type="match status" value="1"/>
</dbReference>
<keyword evidence="7" id="KW-0520">NAD</keyword>
<dbReference type="InterPro" id="IPR045024">
    <property type="entry name" value="NDH-2"/>
</dbReference>
<evidence type="ECO:0000313" key="11">
    <source>
        <dbReference type="EMBL" id="CUS35022.1"/>
    </source>
</evidence>
<accession>A0A0S4LDQ7</accession>
<dbReference type="PRINTS" id="PR00368">
    <property type="entry name" value="FADPNR"/>
</dbReference>
<name>A0A0S4LDQ7_9BACT</name>